<feature type="coiled-coil region" evidence="1">
    <location>
        <begin position="96"/>
        <end position="144"/>
    </location>
</feature>
<feature type="coiled-coil region" evidence="1">
    <location>
        <begin position="177"/>
        <end position="211"/>
    </location>
</feature>
<feature type="coiled-coil region" evidence="1">
    <location>
        <begin position="501"/>
        <end position="704"/>
    </location>
</feature>
<proteinExistence type="predicted"/>
<organism evidence="2 3">
    <name type="scientific">Ditylenchus destructor</name>
    <dbReference type="NCBI Taxonomy" id="166010"/>
    <lineage>
        <taxon>Eukaryota</taxon>
        <taxon>Metazoa</taxon>
        <taxon>Ecdysozoa</taxon>
        <taxon>Nematoda</taxon>
        <taxon>Chromadorea</taxon>
        <taxon>Rhabditida</taxon>
        <taxon>Tylenchina</taxon>
        <taxon>Tylenchomorpha</taxon>
        <taxon>Sphaerularioidea</taxon>
        <taxon>Anguinidae</taxon>
        <taxon>Anguininae</taxon>
        <taxon>Ditylenchus</taxon>
    </lineage>
</organism>
<evidence type="ECO:0000313" key="3">
    <source>
        <dbReference type="Proteomes" id="UP001201812"/>
    </source>
</evidence>
<evidence type="ECO:0000256" key="1">
    <source>
        <dbReference type="SAM" id="Coils"/>
    </source>
</evidence>
<protein>
    <submittedName>
        <fullName evidence="2">Uncharacterized protein</fullName>
    </submittedName>
</protein>
<accession>A0AAD4NMB0</accession>
<feature type="coiled-coil region" evidence="1">
    <location>
        <begin position="293"/>
        <end position="331"/>
    </location>
</feature>
<reference evidence="2" key="1">
    <citation type="submission" date="2022-01" db="EMBL/GenBank/DDBJ databases">
        <title>Genome Sequence Resource for Two Populations of Ditylenchus destructor, the Migratory Endoparasitic Phytonematode.</title>
        <authorList>
            <person name="Zhang H."/>
            <person name="Lin R."/>
            <person name="Xie B."/>
        </authorList>
    </citation>
    <scope>NUCLEOTIDE SEQUENCE</scope>
    <source>
        <strain evidence="2">BazhouSP</strain>
    </source>
</reference>
<keyword evidence="3" id="KW-1185">Reference proteome</keyword>
<name>A0AAD4NMB0_9BILA</name>
<dbReference type="Proteomes" id="UP001201812">
    <property type="component" value="Unassembled WGS sequence"/>
</dbReference>
<gene>
    <name evidence="2" type="ORF">DdX_01701</name>
</gene>
<comment type="caution">
    <text evidence="2">The sequence shown here is derived from an EMBL/GenBank/DDBJ whole genome shotgun (WGS) entry which is preliminary data.</text>
</comment>
<keyword evidence="1" id="KW-0175">Coiled coil</keyword>
<dbReference type="AlphaFoldDB" id="A0AAD4NMB0"/>
<dbReference type="EMBL" id="JAKKPZ010000001">
    <property type="protein sequence ID" value="KAI1729460.1"/>
    <property type="molecule type" value="Genomic_DNA"/>
</dbReference>
<evidence type="ECO:0000313" key="2">
    <source>
        <dbReference type="EMBL" id="KAI1729460.1"/>
    </source>
</evidence>
<sequence>MDEDLSNRASVSLTDSTYRGSVGGSDNVADLRKQIMTLQADNEGFRRAIPIMKDLEGHDVTKKMTTLAADLAKSHQIIEDWEKRYAKQEKDFYEFKKKTHDELTARENNIDRLRERAKALEIDNEKLRKQLEDDESKIFHLQQQNHRYSEIGGENESLNIDDFNQSYMNDSNHRQELIEKIEENVQLANQVAELQKTIDELRTVVNEQSKALKNVIVRDLDGREDSLFTVALDNPTQYSGTDYVIAQMLGLLEQLEVNDHDSNTLRESIVKFLRDRGYDAENKNIAELAMSFRTAFNNRRKQIRATNEELANEYRQNNTELRRHLNQLSDDSICSSVALSVQQTANESRALDMSRADILNKTADVTQNLTTVVSRMNVLRGVCNDLFSKLQGTAEFLQNLLDGLDEDDDEGKELMKKIKNIRLDLDKSMGEAMLLVDEVKKAEKTISEFQSILGQTFDLTQADESQEQGDVDADTIREEFRKEIDRLKGVEDRNVSLSASLNQEIKLKKEAQSEADTLKKQLRDIEEQLNEKTQELQIKLNEHEQTEAQLQSTIEELNHSVNKLCGELDCKSQALVDAQNEHQHMRECLDDARNTVEIVRQKLSATQAKYNEVMEAMKKHSNDVQGRDHDIQEMTQKLDCLREQLQFTISERNEKVDLLEAKLNDERRRRIDLDKINESLNEKCHLLETELEQLRTELQHTNAIVEKGNDVFLKKLQEGFEDMDTSSIEEEDGEQVANFDEFVNFLDNCKDRAHTLVQLVKKAEETASKTNITLPYCDEIINELRSLRMMLHKIAKFFDANKENLGRNTKSFAEKIKKELVNIHATLQDVASQNFAPMPRCSAKVKETGGQKLEKRKK</sequence>